<comment type="catalytic activity">
    <reaction evidence="1">
        <text>uridine(38/39/40) in tRNA = pseudouridine(38/39/40) in tRNA</text>
        <dbReference type="Rhea" id="RHEA:22376"/>
        <dbReference type="Rhea" id="RHEA-COMP:10085"/>
        <dbReference type="Rhea" id="RHEA-COMP:10087"/>
        <dbReference type="ChEBI" id="CHEBI:65314"/>
        <dbReference type="ChEBI" id="CHEBI:65315"/>
        <dbReference type="EC" id="5.4.99.12"/>
    </reaction>
</comment>
<proteinExistence type="inferred from homology"/>
<dbReference type="AlphaFoldDB" id="A0A8X7ZV55"/>
<dbReference type="EMBL" id="JAAWWB010000009">
    <property type="protein sequence ID" value="KAG6776251.1"/>
    <property type="molecule type" value="Genomic_DNA"/>
</dbReference>
<comment type="similarity">
    <text evidence="1">Belongs to the tRNA pseudouridine synthase TruA family.</text>
</comment>
<dbReference type="EC" id="5.4.99.12" evidence="1"/>
<dbReference type="OrthoDB" id="25767at2759"/>
<keyword evidence="1" id="KW-0413">Isomerase</keyword>
<protein>
    <recommendedName>
        <fullName evidence="1">tRNA pseudouridine synthase</fullName>
        <ecNumber evidence="1">5.4.99.12</ecNumber>
    </recommendedName>
</protein>
<organism evidence="3 4">
    <name type="scientific">Populus tomentosa</name>
    <name type="common">Chinese white poplar</name>
    <dbReference type="NCBI Taxonomy" id="118781"/>
    <lineage>
        <taxon>Eukaryota</taxon>
        <taxon>Viridiplantae</taxon>
        <taxon>Streptophyta</taxon>
        <taxon>Embryophyta</taxon>
        <taxon>Tracheophyta</taxon>
        <taxon>Spermatophyta</taxon>
        <taxon>Magnoliopsida</taxon>
        <taxon>eudicotyledons</taxon>
        <taxon>Gunneridae</taxon>
        <taxon>Pentapetalae</taxon>
        <taxon>rosids</taxon>
        <taxon>fabids</taxon>
        <taxon>Malpighiales</taxon>
        <taxon>Salicaceae</taxon>
        <taxon>Saliceae</taxon>
        <taxon>Populus</taxon>
    </lineage>
</organism>
<keyword evidence="1" id="KW-0819">tRNA processing</keyword>
<dbReference type="GO" id="GO:1990481">
    <property type="term" value="P:mRNA pseudouridine synthesis"/>
    <property type="evidence" value="ECO:0007669"/>
    <property type="project" value="TreeGrafter"/>
</dbReference>
<name>A0A8X7ZV55_POPTO</name>
<dbReference type="InterPro" id="IPR001406">
    <property type="entry name" value="PsdUridine_synth_TruA"/>
</dbReference>
<dbReference type="GO" id="GO:0005634">
    <property type="term" value="C:nucleus"/>
    <property type="evidence" value="ECO:0007669"/>
    <property type="project" value="TreeGrafter"/>
</dbReference>
<accession>A0A8X7ZV55</accession>
<reference evidence="3" key="1">
    <citation type="journal article" date="2020" name="bioRxiv">
        <title>Hybrid origin of Populus tomentosa Carr. identified through genome sequencing and phylogenomic analysis.</title>
        <authorList>
            <person name="An X."/>
            <person name="Gao K."/>
            <person name="Chen Z."/>
            <person name="Li J."/>
            <person name="Yang X."/>
            <person name="Yang X."/>
            <person name="Zhou J."/>
            <person name="Guo T."/>
            <person name="Zhao T."/>
            <person name="Huang S."/>
            <person name="Miao D."/>
            <person name="Khan W.U."/>
            <person name="Rao P."/>
            <person name="Ye M."/>
            <person name="Lei B."/>
            <person name="Liao W."/>
            <person name="Wang J."/>
            <person name="Ji L."/>
            <person name="Li Y."/>
            <person name="Guo B."/>
            <person name="Mustafa N.S."/>
            <person name="Li S."/>
            <person name="Yun Q."/>
            <person name="Keller S.R."/>
            <person name="Mao J."/>
            <person name="Zhang R."/>
            <person name="Strauss S.H."/>
        </authorList>
    </citation>
    <scope>NUCLEOTIDE SEQUENCE</scope>
    <source>
        <strain evidence="3">GM15</strain>
        <tissue evidence="3">Leaf</tissue>
    </source>
</reference>
<evidence type="ECO:0000313" key="4">
    <source>
        <dbReference type="Proteomes" id="UP000886885"/>
    </source>
</evidence>
<dbReference type="PANTHER" id="PTHR11142:SF5">
    <property type="entry name" value="TRNA PSEUDOURIDINE(38_39) SYNTHASE"/>
    <property type="match status" value="1"/>
</dbReference>
<dbReference type="Pfam" id="PF01416">
    <property type="entry name" value="PseudoU_synth_1"/>
    <property type="match status" value="1"/>
</dbReference>
<dbReference type="GO" id="GO:0003723">
    <property type="term" value="F:RNA binding"/>
    <property type="evidence" value="ECO:0007669"/>
    <property type="project" value="InterPro"/>
</dbReference>
<dbReference type="GO" id="GO:0160147">
    <property type="term" value="F:tRNA pseudouridine(38-40) synthase activity"/>
    <property type="evidence" value="ECO:0007669"/>
    <property type="project" value="UniProtKB-EC"/>
</dbReference>
<comment type="caution">
    <text evidence="3">The sequence shown here is derived from an EMBL/GenBank/DDBJ whole genome shotgun (WGS) entry which is preliminary data.</text>
</comment>
<dbReference type="Proteomes" id="UP000886885">
    <property type="component" value="Chromosome 5A"/>
</dbReference>
<gene>
    <name evidence="3" type="ORF">POTOM_019757</name>
</gene>
<dbReference type="InterPro" id="IPR020097">
    <property type="entry name" value="PsdUridine_synth_TruA_a/b_dom"/>
</dbReference>
<sequence length="172" mass="19350">MGLSIHFFSTKIVNSKRKGATSNKLKIQMDRHAVCYLMEPSHFSVRMKYLVLHGDTSVMGSVRWMIRKLSIRTIPYYFFRRFKGNQLCAIKIKGSAFLCHQVCFMVAVLLMIGQALESPDLIDALLDTRKDTKETPVSHGSRNSIGSSSCEFEALKFACSSDKDSSSNGVIR</sequence>
<dbReference type="GO" id="GO:0031119">
    <property type="term" value="P:tRNA pseudouridine synthesis"/>
    <property type="evidence" value="ECO:0007669"/>
    <property type="project" value="TreeGrafter"/>
</dbReference>
<keyword evidence="4" id="KW-1185">Reference proteome</keyword>
<evidence type="ECO:0000313" key="3">
    <source>
        <dbReference type="EMBL" id="KAG6776251.1"/>
    </source>
</evidence>
<dbReference type="GO" id="GO:0005737">
    <property type="term" value="C:cytoplasm"/>
    <property type="evidence" value="ECO:0007669"/>
    <property type="project" value="TreeGrafter"/>
</dbReference>
<evidence type="ECO:0000259" key="2">
    <source>
        <dbReference type="Pfam" id="PF01416"/>
    </source>
</evidence>
<dbReference type="PANTHER" id="PTHR11142">
    <property type="entry name" value="PSEUDOURIDYLATE SYNTHASE"/>
    <property type="match status" value="1"/>
</dbReference>
<evidence type="ECO:0000256" key="1">
    <source>
        <dbReference type="RuleBase" id="RU003792"/>
    </source>
</evidence>
<feature type="domain" description="Pseudouridine synthase I TruA alpha/beta" evidence="2">
    <location>
        <begin position="71"/>
        <end position="133"/>
    </location>
</feature>